<dbReference type="PANTHER" id="PTHR46383:SF4">
    <property type="entry name" value="AMINOTRANSFERASE"/>
    <property type="match status" value="1"/>
</dbReference>
<evidence type="ECO:0000259" key="7">
    <source>
        <dbReference type="Pfam" id="PF00155"/>
    </source>
</evidence>
<gene>
    <name evidence="8" type="ORF">GCM10008932_20070</name>
</gene>
<evidence type="ECO:0000256" key="6">
    <source>
        <dbReference type="RuleBase" id="RU000481"/>
    </source>
</evidence>
<dbReference type="Pfam" id="PF00155">
    <property type="entry name" value="Aminotran_1_2"/>
    <property type="match status" value="1"/>
</dbReference>
<protein>
    <recommendedName>
        <fullName evidence="6">Aminotransferase</fullName>
        <ecNumber evidence="6">2.6.1.-</ecNumber>
    </recommendedName>
</protein>
<accession>A0ABP3HEV9</accession>
<keyword evidence="9" id="KW-1185">Reference proteome</keyword>
<organism evidence="8 9">
    <name type="scientific">Alkalibacterium iburiense</name>
    <dbReference type="NCBI Taxonomy" id="290589"/>
    <lineage>
        <taxon>Bacteria</taxon>
        <taxon>Bacillati</taxon>
        <taxon>Bacillota</taxon>
        <taxon>Bacilli</taxon>
        <taxon>Lactobacillales</taxon>
        <taxon>Carnobacteriaceae</taxon>
        <taxon>Alkalibacterium</taxon>
    </lineage>
</organism>
<dbReference type="EC" id="2.6.1.-" evidence="6"/>
<keyword evidence="3 6" id="KW-0032">Aminotransferase</keyword>
<evidence type="ECO:0000256" key="1">
    <source>
        <dbReference type="ARBA" id="ARBA00001933"/>
    </source>
</evidence>
<keyword evidence="4 6" id="KW-0808">Transferase</keyword>
<name>A0ABP3HEV9_9LACT</name>
<comment type="cofactor">
    <cofactor evidence="1 6">
        <name>pyridoxal 5'-phosphate</name>
        <dbReference type="ChEBI" id="CHEBI:597326"/>
    </cofactor>
</comment>
<reference evidence="9" key="1">
    <citation type="journal article" date="2019" name="Int. J. Syst. Evol. Microbiol.">
        <title>The Global Catalogue of Microorganisms (GCM) 10K type strain sequencing project: providing services to taxonomists for standard genome sequencing and annotation.</title>
        <authorList>
            <consortium name="The Broad Institute Genomics Platform"/>
            <consortium name="The Broad Institute Genome Sequencing Center for Infectious Disease"/>
            <person name="Wu L."/>
            <person name="Ma J."/>
        </authorList>
    </citation>
    <scope>NUCLEOTIDE SEQUENCE [LARGE SCALE GENOMIC DNA]</scope>
    <source>
        <strain evidence="9">JCM 12662</strain>
    </source>
</reference>
<dbReference type="RefSeq" id="WP_343756271.1">
    <property type="nucleotide sequence ID" value="NZ_BAAACW010000129.1"/>
</dbReference>
<dbReference type="InterPro" id="IPR015424">
    <property type="entry name" value="PyrdxlP-dep_Trfase"/>
</dbReference>
<comment type="caution">
    <text evidence="8">The sequence shown here is derived from an EMBL/GenBank/DDBJ whole genome shotgun (WGS) entry which is preliminary data.</text>
</comment>
<evidence type="ECO:0000313" key="8">
    <source>
        <dbReference type="EMBL" id="GAA0368226.1"/>
    </source>
</evidence>
<dbReference type="Gene3D" id="3.90.1150.10">
    <property type="entry name" value="Aspartate Aminotransferase, domain 1"/>
    <property type="match status" value="1"/>
</dbReference>
<proteinExistence type="inferred from homology"/>
<sequence length="383" mass="43544">MKELLNNRVIQSEPSAIRYFNDFALEQGATHFLTLGEPDFPTPDPIKQALAKSLEENQTHYAPSQGLLSLRKAISQFEEMHSQTYYSPDEILITAGSTEAISTALSTILNPSDEVIVLNPAFSLYRQLIEIEGATCVTIDTSSTHFQVTEKMIEEKVTSKTKAIILTSPNNPTGTILNEDSLKAVQQCVLKHGFFVLCDDVYKQLVFEEAPSMSTQFEDIKEYIIVCQSFSKPYAMTGWRIGYLMADERFIKEALKVHQYRLTCVTTFIQEATIAALACPIDYMVESYRERRDYMYDRLVKMGLEVELPEGAFYMFPSIKKYGLSSWEFCEQFVLKEKVALIPGSCFEADDFIRLSYCVSLKTIEESMDRLENFLKALNSEAV</sequence>
<evidence type="ECO:0000256" key="3">
    <source>
        <dbReference type="ARBA" id="ARBA00022576"/>
    </source>
</evidence>
<dbReference type="PANTHER" id="PTHR46383">
    <property type="entry name" value="ASPARTATE AMINOTRANSFERASE"/>
    <property type="match status" value="1"/>
</dbReference>
<evidence type="ECO:0000313" key="9">
    <source>
        <dbReference type="Proteomes" id="UP001501166"/>
    </source>
</evidence>
<dbReference type="EMBL" id="BAAACW010000129">
    <property type="protein sequence ID" value="GAA0368226.1"/>
    <property type="molecule type" value="Genomic_DNA"/>
</dbReference>
<dbReference type="GO" id="GO:0008483">
    <property type="term" value="F:transaminase activity"/>
    <property type="evidence" value="ECO:0007669"/>
    <property type="project" value="UniProtKB-KW"/>
</dbReference>
<dbReference type="CDD" id="cd00609">
    <property type="entry name" value="AAT_like"/>
    <property type="match status" value="1"/>
</dbReference>
<dbReference type="InterPro" id="IPR004839">
    <property type="entry name" value="Aminotransferase_I/II_large"/>
</dbReference>
<dbReference type="PROSITE" id="PS00105">
    <property type="entry name" value="AA_TRANSFER_CLASS_1"/>
    <property type="match status" value="1"/>
</dbReference>
<dbReference type="InterPro" id="IPR050596">
    <property type="entry name" value="AspAT/PAT-like"/>
</dbReference>
<evidence type="ECO:0000256" key="5">
    <source>
        <dbReference type="ARBA" id="ARBA00022898"/>
    </source>
</evidence>
<dbReference type="InterPro" id="IPR015421">
    <property type="entry name" value="PyrdxlP-dep_Trfase_major"/>
</dbReference>
<dbReference type="Gene3D" id="3.40.640.10">
    <property type="entry name" value="Type I PLP-dependent aspartate aminotransferase-like (Major domain)"/>
    <property type="match status" value="1"/>
</dbReference>
<dbReference type="SUPFAM" id="SSF53383">
    <property type="entry name" value="PLP-dependent transferases"/>
    <property type="match status" value="1"/>
</dbReference>
<dbReference type="Proteomes" id="UP001501166">
    <property type="component" value="Unassembled WGS sequence"/>
</dbReference>
<evidence type="ECO:0000256" key="2">
    <source>
        <dbReference type="ARBA" id="ARBA00007441"/>
    </source>
</evidence>
<dbReference type="InterPro" id="IPR015422">
    <property type="entry name" value="PyrdxlP-dep_Trfase_small"/>
</dbReference>
<dbReference type="InterPro" id="IPR004838">
    <property type="entry name" value="NHTrfase_class1_PyrdxlP-BS"/>
</dbReference>
<feature type="domain" description="Aminotransferase class I/classII large" evidence="7">
    <location>
        <begin position="33"/>
        <end position="371"/>
    </location>
</feature>
<keyword evidence="5" id="KW-0663">Pyridoxal phosphate</keyword>
<evidence type="ECO:0000256" key="4">
    <source>
        <dbReference type="ARBA" id="ARBA00022679"/>
    </source>
</evidence>
<comment type="similarity">
    <text evidence="2 6">Belongs to the class-I pyridoxal-phosphate-dependent aminotransferase family.</text>
</comment>